<dbReference type="InterPro" id="IPR029062">
    <property type="entry name" value="Class_I_gatase-like"/>
</dbReference>
<keyword evidence="8" id="KW-1185">Reference proteome</keyword>
<dbReference type="AlphaFoldDB" id="A0A164T2S6"/>
<protein>
    <submittedName>
        <fullName evidence="7">GMP synthase-like protein</fullName>
    </submittedName>
</protein>
<dbReference type="SUPFAM" id="SSF52317">
    <property type="entry name" value="Class I glutamine amidotransferase-like"/>
    <property type="match status" value="1"/>
</dbReference>
<keyword evidence="4" id="KW-0658">Purine biosynthesis</keyword>
<keyword evidence="1" id="KW-0436">Ligase</keyword>
<accession>A0A164T2S6</accession>
<keyword evidence="3" id="KW-0332">GMP biosynthesis</keyword>
<evidence type="ECO:0000256" key="5">
    <source>
        <dbReference type="ARBA" id="ARBA00022840"/>
    </source>
</evidence>
<dbReference type="Gene3D" id="3.40.50.880">
    <property type="match status" value="1"/>
</dbReference>
<dbReference type="Pfam" id="PF00117">
    <property type="entry name" value="GATase"/>
    <property type="match status" value="1"/>
</dbReference>
<dbReference type="GO" id="GO:0003921">
    <property type="term" value="F:GMP synthase activity"/>
    <property type="evidence" value="ECO:0007669"/>
    <property type="project" value="TreeGrafter"/>
</dbReference>
<proteinExistence type="predicted"/>
<comment type="caution">
    <text evidence="7">The sequence shown here is derived from an EMBL/GenBank/DDBJ whole genome shotgun (WGS) entry which is preliminary data.</text>
</comment>
<organism evidence="7 8">
    <name type="scientific">Daphnia magna</name>
    <dbReference type="NCBI Taxonomy" id="35525"/>
    <lineage>
        <taxon>Eukaryota</taxon>
        <taxon>Metazoa</taxon>
        <taxon>Ecdysozoa</taxon>
        <taxon>Arthropoda</taxon>
        <taxon>Crustacea</taxon>
        <taxon>Branchiopoda</taxon>
        <taxon>Diplostraca</taxon>
        <taxon>Cladocera</taxon>
        <taxon>Anomopoda</taxon>
        <taxon>Daphniidae</taxon>
        <taxon>Daphnia</taxon>
    </lineage>
</organism>
<feature type="domain" description="Glutamine amidotransferase" evidence="6">
    <location>
        <begin position="13"/>
        <end position="88"/>
    </location>
</feature>
<dbReference type="EMBL" id="LRGB01001877">
    <property type="protein sequence ID" value="KZS10161.1"/>
    <property type="molecule type" value="Genomic_DNA"/>
</dbReference>
<dbReference type="PANTHER" id="PTHR11922">
    <property type="entry name" value="GMP SYNTHASE-RELATED"/>
    <property type="match status" value="1"/>
</dbReference>
<dbReference type="STRING" id="35525.A0A164T2S6"/>
<evidence type="ECO:0000259" key="6">
    <source>
        <dbReference type="Pfam" id="PF00117"/>
    </source>
</evidence>
<evidence type="ECO:0000256" key="2">
    <source>
        <dbReference type="ARBA" id="ARBA00022741"/>
    </source>
</evidence>
<dbReference type="InterPro" id="IPR017926">
    <property type="entry name" value="GATASE"/>
</dbReference>
<evidence type="ECO:0000256" key="3">
    <source>
        <dbReference type="ARBA" id="ARBA00022749"/>
    </source>
</evidence>
<name>A0A164T2S6_9CRUS</name>
<reference evidence="7 8" key="1">
    <citation type="submission" date="2016-03" db="EMBL/GenBank/DDBJ databases">
        <title>EvidentialGene: Evidence-directed Construction of Genes on Genomes.</title>
        <authorList>
            <person name="Gilbert D.G."/>
            <person name="Choi J.-H."/>
            <person name="Mockaitis K."/>
            <person name="Colbourne J."/>
            <person name="Pfrender M."/>
        </authorList>
    </citation>
    <scope>NUCLEOTIDE SEQUENCE [LARGE SCALE GENOMIC DNA]</scope>
    <source>
        <strain evidence="7 8">Xinb3</strain>
        <tissue evidence="7">Complete organism</tissue>
    </source>
</reference>
<dbReference type="GO" id="GO:0005524">
    <property type="term" value="F:ATP binding"/>
    <property type="evidence" value="ECO:0007669"/>
    <property type="project" value="UniProtKB-KW"/>
</dbReference>
<dbReference type="OrthoDB" id="7936313at2759"/>
<evidence type="ECO:0000256" key="1">
    <source>
        <dbReference type="ARBA" id="ARBA00022598"/>
    </source>
</evidence>
<dbReference type="PANTHER" id="PTHR11922:SF2">
    <property type="entry name" value="GMP SYNTHASE [GLUTAMINE-HYDROLYZING]"/>
    <property type="match status" value="1"/>
</dbReference>
<gene>
    <name evidence="7" type="ORF">APZ42_025463</name>
</gene>
<sequence>MLALETPAALLPQRDYEAIIISGGPNSVYAADVQLYDPAIFTSGLPVPVNLLCMQLLNKELGGTVEKKDGHEDGQFEIQHPRTALAETPRGFNQPACDGMAALREVASISWRKFELDLQQDIVTFIFAPKPGLDDATWYNAVLSKFQIAMHVNSLSFFTDYLMDLFHGDHCRIYEWLGTTMDMKHVFAAPELRKIGVLQSSDTGPLVLLHRDSSFRLRRFTDAEDA</sequence>
<dbReference type="Proteomes" id="UP000076858">
    <property type="component" value="Unassembled WGS sequence"/>
</dbReference>
<keyword evidence="5" id="KW-0067">ATP-binding</keyword>
<dbReference type="GO" id="GO:0005829">
    <property type="term" value="C:cytosol"/>
    <property type="evidence" value="ECO:0007669"/>
    <property type="project" value="TreeGrafter"/>
</dbReference>
<keyword evidence="2" id="KW-0547">Nucleotide-binding</keyword>
<evidence type="ECO:0000256" key="4">
    <source>
        <dbReference type="ARBA" id="ARBA00022755"/>
    </source>
</evidence>
<evidence type="ECO:0000313" key="8">
    <source>
        <dbReference type="Proteomes" id="UP000076858"/>
    </source>
</evidence>
<evidence type="ECO:0000313" key="7">
    <source>
        <dbReference type="EMBL" id="KZS10161.1"/>
    </source>
</evidence>